<dbReference type="AlphaFoldDB" id="A0A835Q832"/>
<reference evidence="2 3" key="1">
    <citation type="journal article" date="2020" name="Nat. Food">
        <title>A phased Vanilla planifolia genome enables genetic improvement of flavour and production.</title>
        <authorList>
            <person name="Hasing T."/>
            <person name="Tang H."/>
            <person name="Brym M."/>
            <person name="Khazi F."/>
            <person name="Huang T."/>
            <person name="Chambers A.H."/>
        </authorList>
    </citation>
    <scope>NUCLEOTIDE SEQUENCE [LARGE SCALE GENOMIC DNA]</scope>
    <source>
        <tissue evidence="2">Leaf</tissue>
    </source>
</reference>
<dbReference type="EMBL" id="JADCNM010000010">
    <property type="protein sequence ID" value="KAG0465975.1"/>
    <property type="molecule type" value="Genomic_DNA"/>
</dbReference>
<accession>A0A835Q832</accession>
<evidence type="ECO:0000259" key="1">
    <source>
        <dbReference type="PROSITE" id="PS50878"/>
    </source>
</evidence>
<sequence length="186" mass="20728">MPRHCQQVTHLAYADDIVIFTTTRKGSLRQLSGCIDSFLAASGLSLNQQKSSAIHAKSAQRADRARVKRILGFGSARLPLLYLGCWLDCGRSRGRLFLPLIDRIKARITAWQHNFLSLGGKKVLINSVLSSMSGFIAAALSPPKSRWRPFIVLLHGSSGGNRTPRTGITGRRGTRWRDRWPYMVLD</sequence>
<proteinExistence type="predicted"/>
<dbReference type="Proteomes" id="UP000639772">
    <property type="component" value="Chromosome 10"/>
</dbReference>
<dbReference type="OrthoDB" id="2194416at2759"/>
<dbReference type="InterPro" id="IPR000477">
    <property type="entry name" value="RT_dom"/>
</dbReference>
<evidence type="ECO:0000313" key="3">
    <source>
        <dbReference type="Proteomes" id="UP000639772"/>
    </source>
</evidence>
<dbReference type="PANTHER" id="PTHR33116">
    <property type="entry name" value="REVERSE TRANSCRIPTASE ZINC-BINDING DOMAIN-CONTAINING PROTEIN-RELATED-RELATED"/>
    <property type="match status" value="1"/>
</dbReference>
<protein>
    <recommendedName>
        <fullName evidence="1">Reverse transcriptase domain-containing protein</fullName>
    </recommendedName>
</protein>
<feature type="domain" description="Reverse transcriptase" evidence="1">
    <location>
        <begin position="1"/>
        <end position="87"/>
    </location>
</feature>
<dbReference type="PROSITE" id="PS50878">
    <property type="entry name" value="RT_POL"/>
    <property type="match status" value="1"/>
</dbReference>
<dbReference type="Pfam" id="PF00078">
    <property type="entry name" value="RVT_1"/>
    <property type="match status" value="1"/>
</dbReference>
<evidence type="ECO:0000313" key="2">
    <source>
        <dbReference type="EMBL" id="KAG0465975.1"/>
    </source>
</evidence>
<comment type="caution">
    <text evidence="2">The sequence shown here is derived from an EMBL/GenBank/DDBJ whole genome shotgun (WGS) entry which is preliminary data.</text>
</comment>
<name>A0A835Q832_VANPL</name>
<gene>
    <name evidence="2" type="ORF">HPP92_020139</name>
</gene>
<dbReference type="PANTHER" id="PTHR33116:SF84">
    <property type="entry name" value="RNA-DIRECTED DNA POLYMERASE"/>
    <property type="match status" value="1"/>
</dbReference>
<organism evidence="2 3">
    <name type="scientific">Vanilla planifolia</name>
    <name type="common">Vanilla</name>
    <dbReference type="NCBI Taxonomy" id="51239"/>
    <lineage>
        <taxon>Eukaryota</taxon>
        <taxon>Viridiplantae</taxon>
        <taxon>Streptophyta</taxon>
        <taxon>Embryophyta</taxon>
        <taxon>Tracheophyta</taxon>
        <taxon>Spermatophyta</taxon>
        <taxon>Magnoliopsida</taxon>
        <taxon>Liliopsida</taxon>
        <taxon>Asparagales</taxon>
        <taxon>Orchidaceae</taxon>
        <taxon>Vanilloideae</taxon>
        <taxon>Vanilleae</taxon>
        <taxon>Vanilla</taxon>
    </lineage>
</organism>